<dbReference type="Pfam" id="PF12796">
    <property type="entry name" value="Ank_2"/>
    <property type="match status" value="1"/>
</dbReference>
<dbReference type="Proteomes" id="UP000297452">
    <property type="component" value="Unassembled WGS sequence"/>
</dbReference>
<keyword evidence="2 3" id="KW-0040">ANK repeat</keyword>
<keyword evidence="1" id="KW-0677">Repeat</keyword>
<dbReference type="EMBL" id="PQXJ01000178">
    <property type="protein sequence ID" value="TGO58630.1"/>
    <property type="molecule type" value="Genomic_DNA"/>
</dbReference>
<proteinExistence type="predicted"/>
<dbReference type="OrthoDB" id="341259at2759"/>
<feature type="repeat" description="ANK" evidence="3">
    <location>
        <begin position="120"/>
        <end position="144"/>
    </location>
</feature>
<dbReference type="Gene3D" id="1.25.40.20">
    <property type="entry name" value="Ankyrin repeat-containing domain"/>
    <property type="match status" value="1"/>
</dbReference>
<accession>A0A4Z1IHI0</accession>
<dbReference type="PROSITE" id="PS50297">
    <property type="entry name" value="ANK_REP_REGION"/>
    <property type="match status" value="1"/>
</dbReference>
<dbReference type="InterPro" id="IPR002110">
    <property type="entry name" value="Ankyrin_rpt"/>
</dbReference>
<evidence type="ECO:0000256" key="3">
    <source>
        <dbReference type="PROSITE-ProRule" id="PRU00023"/>
    </source>
</evidence>
<keyword evidence="5" id="KW-1185">Reference proteome</keyword>
<comment type="caution">
    <text evidence="4">The sequence shown here is derived from an EMBL/GenBank/DDBJ whole genome shotgun (WGS) entry which is preliminary data.</text>
</comment>
<evidence type="ECO:0000313" key="4">
    <source>
        <dbReference type="EMBL" id="TGO58630.1"/>
    </source>
</evidence>
<evidence type="ECO:0000256" key="2">
    <source>
        <dbReference type="ARBA" id="ARBA00023043"/>
    </source>
</evidence>
<evidence type="ECO:0000313" key="5">
    <source>
        <dbReference type="Proteomes" id="UP000297452"/>
    </source>
</evidence>
<dbReference type="SUPFAM" id="SSF48403">
    <property type="entry name" value="Ankyrin repeat"/>
    <property type="match status" value="1"/>
</dbReference>
<organism evidence="4 5">
    <name type="scientific">Botryotinia narcissicola</name>
    <dbReference type="NCBI Taxonomy" id="278944"/>
    <lineage>
        <taxon>Eukaryota</taxon>
        <taxon>Fungi</taxon>
        <taxon>Dikarya</taxon>
        <taxon>Ascomycota</taxon>
        <taxon>Pezizomycotina</taxon>
        <taxon>Leotiomycetes</taxon>
        <taxon>Helotiales</taxon>
        <taxon>Sclerotiniaceae</taxon>
        <taxon>Botryotinia</taxon>
    </lineage>
</organism>
<evidence type="ECO:0000256" key="1">
    <source>
        <dbReference type="ARBA" id="ARBA00022737"/>
    </source>
</evidence>
<name>A0A4Z1IHI0_9HELO</name>
<dbReference type="STRING" id="278944.A0A4Z1IHI0"/>
<gene>
    <name evidence="4" type="ORF">BOTNAR_0178g00170</name>
</gene>
<sequence length="229" mass="25585">MYAARFWALHAGKALVLEKILEQALLNFLENQAKVDASWQLMNSRNVPVSYVDQVSSPGYAGSYYGQYERSGVTGMHITALFGLETVIQLLLDSGKLEVDPRDSLSEKSGFITDLNVVNQGQTPLSYAAEQGHERVVNLLLDTGKVDVNVVDEDQQTPISYAIKRGFESIVKLLLDTNSVDVNVADKYHQTPISYALERGYESIALLLLNTGKVDINYMDRSGMQIFWW</sequence>
<dbReference type="PANTHER" id="PTHR24198:SF165">
    <property type="entry name" value="ANKYRIN REPEAT-CONTAINING PROTEIN-RELATED"/>
    <property type="match status" value="1"/>
</dbReference>
<dbReference type="PANTHER" id="PTHR24198">
    <property type="entry name" value="ANKYRIN REPEAT AND PROTEIN KINASE DOMAIN-CONTAINING PROTEIN"/>
    <property type="match status" value="1"/>
</dbReference>
<reference evidence="4 5" key="1">
    <citation type="submission" date="2017-12" db="EMBL/GenBank/DDBJ databases">
        <title>Comparative genomics of Botrytis spp.</title>
        <authorList>
            <person name="Valero-Jimenez C.A."/>
            <person name="Tapia P."/>
            <person name="Veloso J."/>
            <person name="Silva-Moreno E."/>
            <person name="Staats M."/>
            <person name="Valdes J.H."/>
            <person name="Van Kan J.A.L."/>
        </authorList>
    </citation>
    <scope>NUCLEOTIDE SEQUENCE [LARGE SCALE GENOMIC DNA]</scope>
    <source>
        <strain evidence="4 5">MUCL2120</strain>
    </source>
</reference>
<protein>
    <submittedName>
        <fullName evidence="4">Uncharacterized protein</fullName>
    </submittedName>
</protein>
<dbReference type="InterPro" id="IPR036770">
    <property type="entry name" value="Ankyrin_rpt-contain_sf"/>
</dbReference>
<dbReference type="PROSITE" id="PS50088">
    <property type="entry name" value="ANK_REPEAT"/>
    <property type="match status" value="1"/>
</dbReference>
<dbReference type="SMART" id="SM00248">
    <property type="entry name" value="ANK"/>
    <property type="match status" value="4"/>
</dbReference>
<dbReference type="AlphaFoldDB" id="A0A4Z1IHI0"/>